<dbReference type="PANTHER" id="PTHR31126">
    <property type="entry name" value="TYROSINE-PROTEIN PHOSPHATASE"/>
    <property type="match status" value="1"/>
</dbReference>
<dbReference type="InterPro" id="IPR029021">
    <property type="entry name" value="Prot-tyrosine_phosphatase-like"/>
</dbReference>
<dbReference type="Pfam" id="PF03162">
    <property type="entry name" value="Y_phosphatase2"/>
    <property type="match status" value="1"/>
</dbReference>
<feature type="compositionally biased region" description="Basic and acidic residues" evidence="1">
    <location>
        <begin position="392"/>
        <end position="404"/>
    </location>
</feature>
<dbReference type="EMBL" id="CP119950">
    <property type="protein sequence ID" value="WFD01255.1"/>
    <property type="molecule type" value="Genomic_DNA"/>
</dbReference>
<feature type="compositionally biased region" description="Acidic residues" evidence="1">
    <location>
        <begin position="461"/>
        <end position="483"/>
    </location>
</feature>
<evidence type="ECO:0008006" key="4">
    <source>
        <dbReference type="Google" id="ProtNLM"/>
    </source>
</evidence>
<feature type="compositionally biased region" description="Polar residues" evidence="1">
    <location>
        <begin position="339"/>
        <end position="365"/>
    </location>
</feature>
<dbReference type="PANTHER" id="PTHR31126:SF14">
    <property type="entry name" value="TYROSINE-PROTEIN PHOSPHATASE OCA6-RELATED"/>
    <property type="match status" value="1"/>
</dbReference>
<keyword evidence="3" id="KW-1185">Reference proteome</keyword>
<proteinExistence type="predicted"/>
<accession>A0AAJ5YVQ1</accession>
<evidence type="ECO:0000313" key="2">
    <source>
        <dbReference type="EMBL" id="WFD01255.1"/>
    </source>
</evidence>
<feature type="region of interest" description="Disordered" evidence="1">
    <location>
        <begin position="241"/>
        <end position="365"/>
    </location>
</feature>
<dbReference type="GO" id="GO:0016791">
    <property type="term" value="F:phosphatase activity"/>
    <property type="evidence" value="ECO:0007669"/>
    <property type="project" value="TreeGrafter"/>
</dbReference>
<protein>
    <recommendedName>
        <fullName evidence="4">Protein-tyrosine-phosphatase</fullName>
    </recommendedName>
</protein>
<organism evidence="2 3">
    <name type="scientific">Malassezia yamatoensis</name>
    <dbReference type="NCBI Taxonomy" id="253288"/>
    <lineage>
        <taxon>Eukaryota</taxon>
        <taxon>Fungi</taxon>
        <taxon>Dikarya</taxon>
        <taxon>Basidiomycota</taxon>
        <taxon>Ustilaginomycotina</taxon>
        <taxon>Malasseziomycetes</taxon>
        <taxon>Malasseziales</taxon>
        <taxon>Malasseziaceae</taxon>
        <taxon>Malassezia</taxon>
    </lineage>
</organism>
<dbReference type="Gene3D" id="3.90.190.10">
    <property type="entry name" value="Protein tyrosine phosphatase superfamily"/>
    <property type="match status" value="1"/>
</dbReference>
<evidence type="ECO:0000256" key="1">
    <source>
        <dbReference type="SAM" id="MobiDB-lite"/>
    </source>
</evidence>
<sequence length="495" mass="55303">MGRVPLAPPMRFGTVAFPPPWIEHERIEEESCDAHLSSYSQCLYRGAYPKLRNLPFLATLHLRTIVSLTPKPLESDAGFAEWASKQNNGQGIRMVHVRTEKPKEDTGGLTREGAARAMLELLHKENLPLYVHCLDGVEATSTLIACLRKIQGWSDPSIRMEFARDILIAPNRLANSPYGIPKHLIHFLDHYGEPDGVHLPPQHCVPSWVWPTLVLDRENRENHRLLNAAFRHPSLRIQFQRSKSQEARSSKDAAFSSRSVSGGKVWSRSPRRITRSSVGIPLPLFSDNTDGASETLSETTDKAHSDGGHAQDSLRGGMRPSSADLSDTTEPDPPRLYPVSTSNSVSTPATQHDQQNALSSQASTPLAQPAEAYKPLANEIPAWDLQRSGTHLHHEPHPLSDRPLDSIAQRTSVDSESDTVQKTEFSPELSQRSREPNAGDASETQSQLYQLKQEEDQHLVEDDDLDDEFHEEDEEFQDEEEDPSQVLDALDLEGY</sequence>
<dbReference type="Proteomes" id="UP001219567">
    <property type="component" value="Chromosome 8"/>
</dbReference>
<feature type="region of interest" description="Disordered" evidence="1">
    <location>
        <begin position="390"/>
        <end position="495"/>
    </location>
</feature>
<evidence type="ECO:0000313" key="3">
    <source>
        <dbReference type="Proteomes" id="UP001219567"/>
    </source>
</evidence>
<feature type="compositionally biased region" description="Polar residues" evidence="1">
    <location>
        <begin position="408"/>
        <end position="430"/>
    </location>
</feature>
<dbReference type="SUPFAM" id="SSF52799">
    <property type="entry name" value="(Phosphotyrosine protein) phosphatases II"/>
    <property type="match status" value="1"/>
</dbReference>
<dbReference type="InterPro" id="IPR004861">
    <property type="entry name" value="Siw14-like"/>
</dbReference>
<reference evidence="2 3" key="1">
    <citation type="submission" date="2023-03" db="EMBL/GenBank/DDBJ databases">
        <title>Mating type loci evolution in Malassezia.</title>
        <authorList>
            <person name="Coelho M.A."/>
        </authorList>
    </citation>
    <scope>NUCLEOTIDE SEQUENCE [LARGE SCALE GENOMIC DNA]</scope>
    <source>
        <strain evidence="2 3">CBS 9725</strain>
    </source>
</reference>
<feature type="compositionally biased region" description="Polar residues" evidence="1">
    <location>
        <begin position="286"/>
        <end position="298"/>
    </location>
</feature>
<gene>
    <name evidence="2" type="ORF">MYAM1_004017</name>
</gene>
<dbReference type="AlphaFoldDB" id="A0AAJ5YVQ1"/>
<name>A0AAJ5YVQ1_9BASI</name>
<feature type="compositionally biased region" description="Basic and acidic residues" evidence="1">
    <location>
        <begin position="299"/>
        <end position="309"/>
    </location>
</feature>